<name>A0A7I4AWB5_PHYPA</name>
<keyword evidence="3" id="KW-1185">Reference proteome</keyword>
<dbReference type="EnsemblPlants" id="Pp3c15_1740V3.3">
    <property type="protein sequence ID" value="Pp3c15_1740V3.3"/>
    <property type="gene ID" value="Pp3c15_1740"/>
</dbReference>
<dbReference type="RefSeq" id="XP_024396196.1">
    <property type="nucleotide sequence ID" value="XM_024540428.2"/>
</dbReference>
<sequence>MRMNSQFDGNRADFGWSKRACTTNKKHWIDVFDECRQAGHDFSDGSVAQRKWYQTFKNYNMGRDGGEVMPLSLRDESSFCIQWPHQRELDVAETNPHSEPPTVLQSVPQSSLQRW</sequence>
<protein>
    <submittedName>
        <fullName evidence="2">Uncharacterized protein</fullName>
    </submittedName>
</protein>
<gene>
    <name evidence="2" type="primary">LOC112292186</name>
</gene>
<dbReference type="AlphaFoldDB" id="A0A7I4AWB5"/>
<feature type="region of interest" description="Disordered" evidence="1">
    <location>
        <begin position="90"/>
        <end position="115"/>
    </location>
</feature>
<reference evidence="2 3" key="2">
    <citation type="journal article" date="2018" name="Plant J.">
        <title>The Physcomitrella patens chromosome-scale assembly reveals moss genome structure and evolution.</title>
        <authorList>
            <person name="Lang D."/>
            <person name="Ullrich K.K."/>
            <person name="Murat F."/>
            <person name="Fuchs J."/>
            <person name="Jenkins J."/>
            <person name="Haas F.B."/>
            <person name="Piednoel M."/>
            <person name="Gundlach H."/>
            <person name="Van Bel M."/>
            <person name="Meyberg R."/>
            <person name="Vives C."/>
            <person name="Morata J."/>
            <person name="Symeonidi A."/>
            <person name="Hiss M."/>
            <person name="Muchero W."/>
            <person name="Kamisugi Y."/>
            <person name="Saleh O."/>
            <person name="Blanc G."/>
            <person name="Decker E.L."/>
            <person name="van Gessel N."/>
            <person name="Grimwood J."/>
            <person name="Hayes R.D."/>
            <person name="Graham S.W."/>
            <person name="Gunter L.E."/>
            <person name="McDaniel S.F."/>
            <person name="Hoernstein S.N.W."/>
            <person name="Larsson A."/>
            <person name="Li F.W."/>
            <person name="Perroud P.F."/>
            <person name="Phillips J."/>
            <person name="Ranjan P."/>
            <person name="Rokshar D.S."/>
            <person name="Rothfels C.J."/>
            <person name="Schneider L."/>
            <person name="Shu S."/>
            <person name="Stevenson D.W."/>
            <person name="Thummler F."/>
            <person name="Tillich M."/>
            <person name="Villarreal Aguilar J.C."/>
            <person name="Widiez T."/>
            <person name="Wong G.K."/>
            <person name="Wymore A."/>
            <person name="Zhang Y."/>
            <person name="Zimmer A.D."/>
            <person name="Quatrano R.S."/>
            <person name="Mayer K.F.X."/>
            <person name="Goodstein D."/>
            <person name="Casacuberta J.M."/>
            <person name="Vandepoele K."/>
            <person name="Reski R."/>
            <person name="Cuming A.C."/>
            <person name="Tuskan G.A."/>
            <person name="Maumus F."/>
            <person name="Salse J."/>
            <person name="Schmutz J."/>
            <person name="Rensing S.A."/>
        </authorList>
    </citation>
    <scope>NUCLEOTIDE SEQUENCE [LARGE SCALE GENOMIC DNA]</scope>
    <source>
        <strain evidence="2 3">cv. Gransden 2004</strain>
    </source>
</reference>
<dbReference type="RefSeq" id="XP_024396195.1">
    <property type="nucleotide sequence ID" value="XM_024540427.2"/>
</dbReference>
<evidence type="ECO:0000313" key="3">
    <source>
        <dbReference type="Proteomes" id="UP000006727"/>
    </source>
</evidence>
<dbReference type="GeneID" id="112292186"/>
<dbReference type="Gramene" id="Pp3c15_1740V3.3">
    <property type="protein sequence ID" value="Pp3c15_1740V3.3"/>
    <property type="gene ID" value="Pp3c15_1740"/>
</dbReference>
<accession>A0A7I4AWB5</accession>
<evidence type="ECO:0000313" key="2">
    <source>
        <dbReference type="EnsemblPlants" id="Pp3c15_1740V3.3"/>
    </source>
</evidence>
<reference evidence="2" key="3">
    <citation type="submission" date="2020-12" db="UniProtKB">
        <authorList>
            <consortium name="EnsemblPlants"/>
        </authorList>
    </citation>
    <scope>IDENTIFICATION</scope>
</reference>
<proteinExistence type="predicted"/>
<feature type="compositionally biased region" description="Polar residues" evidence="1">
    <location>
        <begin position="103"/>
        <end position="115"/>
    </location>
</feature>
<organism evidence="2 3">
    <name type="scientific">Physcomitrium patens</name>
    <name type="common">Spreading-leaved earth moss</name>
    <name type="synonym">Physcomitrella patens</name>
    <dbReference type="NCBI Taxonomy" id="3218"/>
    <lineage>
        <taxon>Eukaryota</taxon>
        <taxon>Viridiplantae</taxon>
        <taxon>Streptophyta</taxon>
        <taxon>Embryophyta</taxon>
        <taxon>Bryophyta</taxon>
        <taxon>Bryophytina</taxon>
        <taxon>Bryopsida</taxon>
        <taxon>Funariidae</taxon>
        <taxon>Funariales</taxon>
        <taxon>Funariaceae</taxon>
        <taxon>Physcomitrium</taxon>
    </lineage>
</organism>
<dbReference type="Proteomes" id="UP000006727">
    <property type="component" value="Chromosome 15"/>
</dbReference>
<evidence type="ECO:0000256" key="1">
    <source>
        <dbReference type="SAM" id="MobiDB-lite"/>
    </source>
</evidence>
<dbReference type="EMBL" id="ABEU02000015">
    <property type="status" value="NOT_ANNOTATED_CDS"/>
    <property type="molecule type" value="Genomic_DNA"/>
</dbReference>
<reference evidence="2 3" key="1">
    <citation type="journal article" date="2008" name="Science">
        <title>The Physcomitrella genome reveals evolutionary insights into the conquest of land by plants.</title>
        <authorList>
            <person name="Rensing S."/>
            <person name="Lang D."/>
            <person name="Zimmer A."/>
            <person name="Terry A."/>
            <person name="Salamov A."/>
            <person name="Shapiro H."/>
            <person name="Nishiyama T."/>
            <person name="Perroud P.-F."/>
            <person name="Lindquist E."/>
            <person name="Kamisugi Y."/>
            <person name="Tanahashi T."/>
            <person name="Sakakibara K."/>
            <person name="Fujita T."/>
            <person name="Oishi K."/>
            <person name="Shin-I T."/>
            <person name="Kuroki Y."/>
            <person name="Toyoda A."/>
            <person name="Suzuki Y."/>
            <person name="Hashimoto A."/>
            <person name="Yamaguchi K."/>
            <person name="Sugano A."/>
            <person name="Kohara Y."/>
            <person name="Fujiyama A."/>
            <person name="Anterola A."/>
            <person name="Aoki S."/>
            <person name="Ashton N."/>
            <person name="Barbazuk W.B."/>
            <person name="Barker E."/>
            <person name="Bennetzen J."/>
            <person name="Bezanilla M."/>
            <person name="Blankenship R."/>
            <person name="Cho S.H."/>
            <person name="Dutcher S."/>
            <person name="Estelle M."/>
            <person name="Fawcett J.A."/>
            <person name="Gundlach H."/>
            <person name="Hanada K."/>
            <person name="Heyl A."/>
            <person name="Hicks K.A."/>
            <person name="Hugh J."/>
            <person name="Lohr M."/>
            <person name="Mayer K."/>
            <person name="Melkozernov A."/>
            <person name="Murata T."/>
            <person name="Nelson D."/>
            <person name="Pils B."/>
            <person name="Prigge M."/>
            <person name="Reiss B."/>
            <person name="Renner T."/>
            <person name="Rombauts S."/>
            <person name="Rushton P."/>
            <person name="Sanderfoot A."/>
            <person name="Schween G."/>
            <person name="Shiu S.-H."/>
            <person name="Stueber K."/>
            <person name="Theodoulou F.L."/>
            <person name="Tu H."/>
            <person name="Van de Peer Y."/>
            <person name="Verrier P.J."/>
            <person name="Waters E."/>
            <person name="Wood A."/>
            <person name="Yang L."/>
            <person name="Cove D."/>
            <person name="Cuming A."/>
            <person name="Hasebe M."/>
            <person name="Lucas S."/>
            <person name="Mishler D.B."/>
            <person name="Reski R."/>
            <person name="Grigoriev I."/>
            <person name="Quatrano R.S."/>
            <person name="Boore J.L."/>
        </authorList>
    </citation>
    <scope>NUCLEOTIDE SEQUENCE [LARGE SCALE GENOMIC DNA]</scope>
    <source>
        <strain evidence="2 3">cv. Gransden 2004</strain>
    </source>
</reference>